<gene>
    <name evidence="2" type="ORF">B296_00001605</name>
</gene>
<dbReference type="InterPro" id="IPR001830">
    <property type="entry name" value="Glyco_trans_20"/>
</dbReference>
<proteinExistence type="predicted"/>
<dbReference type="AlphaFoldDB" id="A0A427AFB1"/>
<dbReference type="GO" id="GO:0003825">
    <property type="term" value="F:alpha,alpha-trehalose-phosphate synthase (UDP-forming) activity"/>
    <property type="evidence" value="ECO:0007669"/>
    <property type="project" value="TreeGrafter"/>
</dbReference>
<reference evidence="2 3" key="1">
    <citation type="journal article" date="2014" name="Agronomy (Basel)">
        <title>A Draft Genome Sequence for Ensete ventricosum, the Drought-Tolerant Tree Against Hunger.</title>
        <authorList>
            <person name="Harrison J."/>
            <person name="Moore K.A."/>
            <person name="Paszkiewicz K."/>
            <person name="Jones T."/>
            <person name="Grant M."/>
            <person name="Ambacheew D."/>
            <person name="Muzemil S."/>
            <person name="Studholme D.J."/>
        </authorList>
    </citation>
    <scope>NUCLEOTIDE SEQUENCE [LARGE SCALE GENOMIC DNA]</scope>
</reference>
<dbReference type="PANTHER" id="PTHR10788">
    <property type="entry name" value="TREHALOSE-6-PHOSPHATE SYNTHASE"/>
    <property type="match status" value="1"/>
</dbReference>
<organism evidence="2 3">
    <name type="scientific">Ensete ventricosum</name>
    <name type="common">Abyssinian banana</name>
    <name type="synonym">Musa ensete</name>
    <dbReference type="NCBI Taxonomy" id="4639"/>
    <lineage>
        <taxon>Eukaryota</taxon>
        <taxon>Viridiplantae</taxon>
        <taxon>Streptophyta</taxon>
        <taxon>Embryophyta</taxon>
        <taxon>Tracheophyta</taxon>
        <taxon>Spermatophyta</taxon>
        <taxon>Magnoliopsida</taxon>
        <taxon>Liliopsida</taxon>
        <taxon>Zingiberales</taxon>
        <taxon>Musaceae</taxon>
        <taxon>Ensete</taxon>
    </lineage>
</organism>
<dbReference type="GO" id="GO:0005992">
    <property type="term" value="P:trehalose biosynthetic process"/>
    <property type="evidence" value="ECO:0007669"/>
    <property type="project" value="InterPro"/>
</dbReference>
<comment type="caution">
    <text evidence="2">The sequence shown here is derived from an EMBL/GenBank/DDBJ whole genome shotgun (WGS) entry which is preliminary data.</text>
</comment>
<name>A0A427AFB1_ENSVE</name>
<accession>A0A427AFB1</accession>
<protein>
    <submittedName>
        <fullName evidence="2">Uncharacterized protein</fullName>
    </submittedName>
</protein>
<feature type="compositionally biased region" description="Polar residues" evidence="1">
    <location>
        <begin position="88"/>
        <end position="98"/>
    </location>
</feature>
<dbReference type="Pfam" id="PF02358">
    <property type="entry name" value="Trehalose_PPase"/>
    <property type="match status" value="1"/>
</dbReference>
<evidence type="ECO:0000313" key="3">
    <source>
        <dbReference type="Proteomes" id="UP000287651"/>
    </source>
</evidence>
<dbReference type="Proteomes" id="UP000287651">
    <property type="component" value="Unassembled WGS sequence"/>
</dbReference>
<feature type="region of interest" description="Disordered" evidence="1">
    <location>
        <begin position="62"/>
        <end position="128"/>
    </location>
</feature>
<feature type="compositionally biased region" description="Basic and acidic residues" evidence="1">
    <location>
        <begin position="72"/>
        <end position="86"/>
    </location>
</feature>
<dbReference type="InterPro" id="IPR003337">
    <property type="entry name" value="Trehalose_PPase"/>
</dbReference>
<dbReference type="PANTHER" id="PTHR10788:SF106">
    <property type="entry name" value="BCDNA.GH08860"/>
    <property type="match status" value="1"/>
</dbReference>
<dbReference type="EMBL" id="AMZH03002630">
    <property type="protein sequence ID" value="RRT74928.1"/>
    <property type="molecule type" value="Genomic_DNA"/>
</dbReference>
<sequence>MLTVTLQHVFEYFTERTPRSHFEHRETSLVWNYKYAAQYLITYKDGYLLQDEDIYTFFEPELPSEPVSSSRTKSDTGKPSTTDKRSMGRSTIRNNSRGSHVKSQRAPVGSERRMSANHNIPAGWRSPQETMSWREGSSVLDLKGDNYFSCAVGRKRSNARYLLNSSDDVVFFLGELAEVACPAAYIYPGDVTK</sequence>
<evidence type="ECO:0000313" key="2">
    <source>
        <dbReference type="EMBL" id="RRT74928.1"/>
    </source>
</evidence>
<dbReference type="GO" id="GO:0005829">
    <property type="term" value="C:cytosol"/>
    <property type="evidence" value="ECO:0007669"/>
    <property type="project" value="TreeGrafter"/>
</dbReference>
<dbReference type="GO" id="GO:0004805">
    <property type="term" value="F:trehalose-phosphatase activity"/>
    <property type="evidence" value="ECO:0007669"/>
    <property type="project" value="TreeGrafter"/>
</dbReference>
<evidence type="ECO:0000256" key="1">
    <source>
        <dbReference type="SAM" id="MobiDB-lite"/>
    </source>
</evidence>